<accession>A0ABX2GAE1</accession>
<dbReference type="RefSeq" id="WP_173807506.1">
    <property type="nucleotide sequence ID" value="NZ_JABSNM010000031.1"/>
</dbReference>
<organism evidence="8 9">
    <name type="scientific">Sphaerotilus uruguayifluvii</name>
    <dbReference type="NCBI Taxonomy" id="2735897"/>
    <lineage>
        <taxon>Bacteria</taxon>
        <taxon>Pseudomonadati</taxon>
        <taxon>Pseudomonadota</taxon>
        <taxon>Betaproteobacteria</taxon>
        <taxon>Burkholderiales</taxon>
        <taxon>Sphaerotilaceae</taxon>
        <taxon>Sphaerotilus</taxon>
    </lineage>
</organism>
<feature type="transmembrane region" description="Helical" evidence="7">
    <location>
        <begin position="191"/>
        <end position="208"/>
    </location>
</feature>
<evidence type="ECO:0000256" key="7">
    <source>
        <dbReference type="SAM" id="Phobius"/>
    </source>
</evidence>
<keyword evidence="3" id="KW-1003">Cell membrane</keyword>
<reference evidence="8 9" key="1">
    <citation type="submission" date="2020-05" db="EMBL/GenBank/DDBJ databases">
        <title>Genomic Encyclopedia of Type Strains, Phase IV (KMG-V): Genome sequencing to study the core and pangenomes of soil and plant-associated prokaryotes.</title>
        <authorList>
            <person name="Whitman W."/>
        </authorList>
    </citation>
    <scope>NUCLEOTIDE SEQUENCE [LARGE SCALE GENOMIC DNA]</scope>
    <source>
        <strain evidence="8 9">C29</strain>
    </source>
</reference>
<evidence type="ECO:0000256" key="6">
    <source>
        <dbReference type="ARBA" id="ARBA00023136"/>
    </source>
</evidence>
<keyword evidence="5 7" id="KW-1133">Transmembrane helix</keyword>
<comment type="similarity">
    <text evidence="2">Belongs to the Rht family.</text>
</comment>
<comment type="subcellular location">
    <subcellularLocation>
        <location evidence="1">Cell membrane</location>
        <topology evidence="1">Multi-pass membrane protein</topology>
    </subcellularLocation>
</comment>
<evidence type="ECO:0000256" key="5">
    <source>
        <dbReference type="ARBA" id="ARBA00022989"/>
    </source>
</evidence>
<dbReference type="Pfam" id="PF01810">
    <property type="entry name" value="LysE"/>
    <property type="match status" value="1"/>
</dbReference>
<keyword evidence="4 7" id="KW-0812">Transmembrane</keyword>
<evidence type="ECO:0000313" key="8">
    <source>
        <dbReference type="EMBL" id="NRT58490.1"/>
    </source>
</evidence>
<keyword evidence="6 7" id="KW-0472">Membrane</keyword>
<comment type="caution">
    <text evidence="8">The sequence shown here is derived from an EMBL/GenBank/DDBJ whole genome shotgun (WGS) entry which is preliminary data.</text>
</comment>
<gene>
    <name evidence="8" type="ORF">HNQ01_004258</name>
</gene>
<feature type="transmembrane region" description="Helical" evidence="7">
    <location>
        <begin position="118"/>
        <end position="139"/>
    </location>
</feature>
<evidence type="ECO:0000256" key="2">
    <source>
        <dbReference type="ARBA" id="ARBA00007928"/>
    </source>
</evidence>
<feature type="transmembrane region" description="Helical" evidence="7">
    <location>
        <begin position="40"/>
        <end position="63"/>
    </location>
</feature>
<keyword evidence="9" id="KW-1185">Reference proteome</keyword>
<dbReference type="EMBL" id="JABSNM010000031">
    <property type="protein sequence ID" value="NRT58490.1"/>
    <property type="molecule type" value="Genomic_DNA"/>
</dbReference>
<dbReference type="Proteomes" id="UP001516061">
    <property type="component" value="Unassembled WGS sequence"/>
</dbReference>
<dbReference type="InterPro" id="IPR001123">
    <property type="entry name" value="LeuE-type"/>
</dbReference>
<feature type="transmembrane region" description="Helical" evidence="7">
    <location>
        <begin position="69"/>
        <end position="88"/>
    </location>
</feature>
<proteinExistence type="inferred from homology"/>
<evidence type="ECO:0000256" key="4">
    <source>
        <dbReference type="ARBA" id="ARBA00022692"/>
    </source>
</evidence>
<feature type="transmembrane region" description="Helical" evidence="7">
    <location>
        <begin position="145"/>
        <end position="170"/>
    </location>
</feature>
<protein>
    <submittedName>
        <fullName evidence="8">Homoserine/homoserine lactone efflux protein</fullName>
    </submittedName>
</protein>
<name>A0ABX2GAE1_9BURK</name>
<evidence type="ECO:0000313" key="9">
    <source>
        <dbReference type="Proteomes" id="UP001516061"/>
    </source>
</evidence>
<dbReference type="PIRSF" id="PIRSF006324">
    <property type="entry name" value="LeuE"/>
    <property type="match status" value="1"/>
</dbReference>
<dbReference type="PANTHER" id="PTHR30086">
    <property type="entry name" value="ARGININE EXPORTER PROTEIN ARGO"/>
    <property type="match status" value="1"/>
</dbReference>
<evidence type="ECO:0000256" key="1">
    <source>
        <dbReference type="ARBA" id="ARBA00004651"/>
    </source>
</evidence>
<evidence type="ECO:0000256" key="3">
    <source>
        <dbReference type="ARBA" id="ARBA00022475"/>
    </source>
</evidence>
<sequence>MDFSTWITFFAACWAISLSPGPGAVASMSAGMGHGFWRGYAIVIGLVLGIWTQVLVVSVGLGALMATSAWAFSMLKWLGVAYLVWLGIQQWRAPARPLVELDPQAENLPRRRLVLRGWMINAVNPKGTVFLLAVVPQFVDPSQPLAAQYLTIALTLAFTDLVVMAGYVALASRVLGALRSPRQLRWMNRSFGGLFVAAGLFLALFRRAG</sequence>
<feature type="transmembrane region" description="Helical" evidence="7">
    <location>
        <begin position="6"/>
        <end position="28"/>
    </location>
</feature>
<dbReference type="PANTHER" id="PTHR30086:SF14">
    <property type="entry name" value="HOMOSERINE_HOMOSERINE LACTONE EFFLUX PROTEIN"/>
    <property type="match status" value="1"/>
</dbReference>